<dbReference type="Proteomes" id="UP000828390">
    <property type="component" value="Unassembled WGS sequence"/>
</dbReference>
<keyword evidence="2" id="KW-1185">Reference proteome</keyword>
<proteinExistence type="predicted"/>
<protein>
    <submittedName>
        <fullName evidence="1">Uncharacterized protein</fullName>
    </submittedName>
</protein>
<dbReference type="EMBL" id="JAIWYP010000003">
    <property type="protein sequence ID" value="KAH3855457.1"/>
    <property type="molecule type" value="Genomic_DNA"/>
</dbReference>
<name>A0A9D4LBB0_DREPO</name>
<accession>A0A9D4LBB0</accession>
<gene>
    <name evidence="1" type="ORF">DPMN_098024</name>
</gene>
<dbReference type="AlphaFoldDB" id="A0A9D4LBB0"/>
<organism evidence="1 2">
    <name type="scientific">Dreissena polymorpha</name>
    <name type="common">Zebra mussel</name>
    <name type="synonym">Mytilus polymorpha</name>
    <dbReference type="NCBI Taxonomy" id="45954"/>
    <lineage>
        <taxon>Eukaryota</taxon>
        <taxon>Metazoa</taxon>
        <taxon>Spiralia</taxon>
        <taxon>Lophotrochozoa</taxon>
        <taxon>Mollusca</taxon>
        <taxon>Bivalvia</taxon>
        <taxon>Autobranchia</taxon>
        <taxon>Heteroconchia</taxon>
        <taxon>Euheterodonta</taxon>
        <taxon>Imparidentia</taxon>
        <taxon>Neoheterodontei</taxon>
        <taxon>Myida</taxon>
        <taxon>Dreissenoidea</taxon>
        <taxon>Dreissenidae</taxon>
        <taxon>Dreissena</taxon>
    </lineage>
</organism>
<evidence type="ECO:0000313" key="1">
    <source>
        <dbReference type="EMBL" id="KAH3855457.1"/>
    </source>
</evidence>
<reference evidence="1" key="1">
    <citation type="journal article" date="2019" name="bioRxiv">
        <title>The Genome of the Zebra Mussel, Dreissena polymorpha: A Resource for Invasive Species Research.</title>
        <authorList>
            <person name="McCartney M.A."/>
            <person name="Auch B."/>
            <person name="Kono T."/>
            <person name="Mallez S."/>
            <person name="Zhang Y."/>
            <person name="Obille A."/>
            <person name="Becker A."/>
            <person name="Abrahante J.E."/>
            <person name="Garbe J."/>
            <person name="Badalamenti J.P."/>
            <person name="Herman A."/>
            <person name="Mangelson H."/>
            <person name="Liachko I."/>
            <person name="Sullivan S."/>
            <person name="Sone E.D."/>
            <person name="Koren S."/>
            <person name="Silverstein K.A.T."/>
            <person name="Beckman K.B."/>
            <person name="Gohl D.M."/>
        </authorList>
    </citation>
    <scope>NUCLEOTIDE SEQUENCE</scope>
    <source>
        <strain evidence="1">Duluth1</strain>
        <tissue evidence="1">Whole animal</tissue>
    </source>
</reference>
<sequence>MMSKQRALEGKNSKGERHYYRCGLCKKCIIDRQQHLRQEHAIKDVRAYEYLMGMQRFTRVSVTLC</sequence>
<comment type="caution">
    <text evidence="1">The sequence shown here is derived from an EMBL/GenBank/DDBJ whole genome shotgun (WGS) entry which is preliminary data.</text>
</comment>
<evidence type="ECO:0000313" key="2">
    <source>
        <dbReference type="Proteomes" id="UP000828390"/>
    </source>
</evidence>
<reference evidence="1" key="2">
    <citation type="submission" date="2020-11" db="EMBL/GenBank/DDBJ databases">
        <authorList>
            <person name="McCartney M.A."/>
            <person name="Auch B."/>
            <person name="Kono T."/>
            <person name="Mallez S."/>
            <person name="Becker A."/>
            <person name="Gohl D.M."/>
            <person name="Silverstein K.A.T."/>
            <person name="Koren S."/>
            <person name="Bechman K.B."/>
            <person name="Herman A."/>
            <person name="Abrahante J.E."/>
            <person name="Garbe J."/>
        </authorList>
    </citation>
    <scope>NUCLEOTIDE SEQUENCE</scope>
    <source>
        <strain evidence="1">Duluth1</strain>
        <tissue evidence="1">Whole animal</tissue>
    </source>
</reference>